<dbReference type="OrthoDB" id="27442at2"/>
<evidence type="ECO:0000313" key="1">
    <source>
        <dbReference type="EMBL" id="TVZ00223.1"/>
    </source>
</evidence>
<accession>A0A6P2BSH8</accession>
<evidence type="ECO:0008006" key="3">
    <source>
        <dbReference type="Google" id="ProtNLM"/>
    </source>
</evidence>
<dbReference type="Pfam" id="PF11814">
    <property type="entry name" value="DUF3335"/>
    <property type="match status" value="1"/>
</dbReference>
<keyword evidence="2" id="KW-1185">Reference proteome</keyword>
<dbReference type="InterPro" id="IPR021770">
    <property type="entry name" value="DUF3335"/>
</dbReference>
<gene>
    <name evidence="1" type="ORF">EAS64_36820</name>
</gene>
<proteinExistence type="predicted"/>
<name>A0A6P2BSH8_9ACTN</name>
<dbReference type="RefSeq" id="WP_145860845.1">
    <property type="nucleotide sequence ID" value="NZ_RPFW01000009.1"/>
</dbReference>
<protein>
    <recommendedName>
        <fullName evidence="3">Peptidase C39 domain-containing protein</fullName>
    </recommendedName>
</protein>
<dbReference type="Gene3D" id="3.90.70.10">
    <property type="entry name" value="Cysteine proteinases"/>
    <property type="match status" value="1"/>
</dbReference>
<organism evidence="1 2">
    <name type="scientific">Trebonia kvetii</name>
    <dbReference type="NCBI Taxonomy" id="2480626"/>
    <lineage>
        <taxon>Bacteria</taxon>
        <taxon>Bacillati</taxon>
        <taxon>Actinomycetota</taxon>
        <taxon>Actinomycetes</taxon>
        <taxon>Streptosporangiales</taxon>
        <taxon>Treboniaceae</taxon>
        <taxon>Trebonia</taxon>
    </lineage>
</organism>
<reference evidence="1 2" key="1">
    <citation type="submission" date="2018-11" db="EMBL/GenBank/DDBJ databases">
        <title>Trebonia kvetii gen.nov., sp.nov., a novel acidophilic actinobacterium, and proposal of the new actinobacterial family Treboniaceae fam. nov.</title>
        <authorList>
            <person name="Rapoport D."/>
            <person name="Sagova-Mareckova M."/>
            <person name="Sedlacek I."/>
            <person name="Provaznik J."/>
            <person name="Kralova S."/>
            <person name="Pavlinic D."/>
            <person name="Benes V."/>
            <person name="Kopecky J."/>
        </authorList>
    </citation>
    <scope>NUCLEOTIDE SEQUENCE [LARGE SCALE GENOMIC DNA]</scope>
    <source>
        <strain evidence="1 2">15Tr583</strain>
    </source>
</reference>
<dbReference type="AlphaFoldDB" id="A0A6P2BSH8"/>
<comment type="caution">
    <text evidence="1">The sequence shown here is derived from an EMBL/GenBank/DDBJ whole genome shotgun (WGS) entry which is preliminary data.</text>
</comment>
<sequence>MPSTTEVASFAVSRLPIEGATSEGLAPLGLPAEVIESWSRFAAPLVRNVFLARDGAGIAGAAITAGRPLSGYLKIGGIWAADRVAGWERPALRRALAEAAEAFAWGSGFAVVKRECAVGHDEDAASFTAAGYETVPAPEIGAPVPDPGPAVPAAQVKWRTRTDRTAVPYMRQTTDFTCGPAALSMLLAHYGLLDRVNRTTELELWRAATTVLACDPYGLALAARGQGVTPRIVISTGEALFLDEGGTEQERELGRFIQSGFAGRAAQAGIDTERRAFDIAELEQVIRDGGAAILLVDEVLVHGDVCPHWILVHAMDGDAFIVHDPWTETGQGESWVDGYDAPYPAGGLDRIAWTGQPPIRAMLAFTRPAPPQGTVDV</sequence>
<dbReference type="EMBL" id="RPFW01000009">
    <property type="protein sequence ID" value="TVZ00223.1"/>
    <property type="molecule type" value="Genomic_DNA"/>
</dbReference>
<evidence type="ECO:0000313" key="2">
    <source>
        <dbReference type="Proteomes" id="UP000460272"/>
    </source>
</evidence>
<dbReference type="Proteomes" id="UP000460272">
    <property type="component" value="Unassembled WGS sequence"/>
</dbReference>